<dbReference type="eggNOG" id="ENOG502SP9M">
    <property type="taxonomic scope" value="Eukaryota"/>
</dbReference>
<dbReference type="CDD" id="cd12148">
    <property type="entry name" value="fungal_TF_MHR"/>
    <property type="match status" value="1"/>
</dbReference>
<dbReference type="EMBL" id="KI912110">
    <property type="protein sequence ID" value="ETS85207.1"/>
    <property type="molecule type" value="Genomic_DNA"/>
</dbReference>
<name>W3XIE1_PESFW</name>
<evidence type="ECO:0000313" key="1">
    <source>
        <dbReference type="EMBL" id="ETS85207.1"/>
    </source>
</evidence>
<dbReference type="RefSeq" id="XP_007830004.1">
    <property type="nucleotide sequence ID" value="XM_007831813.1"/>
</dbReference>
<dbReference type="OrthoDB" id="3945418at2759"/>
<accession>W3XIE1</accession>
<gene>
    <name evidence="1" type="ORF">PFICI_03232</name>
</gene>
<protein>
    <recommendedName>
        <fullName evidence="3">Transcription factor domain-containing protein</fullName>
    </recommendedName>
</protein>
<keyword evidence="2" id="KW-1185">Reference proteome</keyword>
<organism evidence="1 2">
    <name type="scientific">Pestalotiopsis fici (strain W106-1 / CGMCC3.15140)</name>
    <dbReference type="NCBI Taxonomy" id="1229662"/>
    <lineage>
        <taxon>Eukaryota</taxon>
        <taxon>Fungi</taxon>
        <taxon>Dikarya</taxon>
        <taxon>Ascomycota</taxon>
        <taxon>Pezizomycotina</taxon>
        <taxon>Sordariomycetes</taxon>
        <taxon>Xylariomycetidae</taxon>
        <taxon>Amphisphaeriales</taxon>
        <taxon>Sporocadaceae</taxon>
        <taxon>Pestalotiopsis</taxon>
    </lineage>
</organism>
<dbReference type="OMA" id="CIRIACW"/>
<sequence>MSSPHDQSPGREILDYIDPTLLLPCDSEVWLGALQDTEEQDLLGHFVLPAGQGLEARLELLESHVAAHARTTHLPRDLFDSRHFGNFFSPFNVNTFARIFCRKRHYQHTVIHWPTFSLEKAALPLLMVVALTGATYSFHSRNGPGHITAARSFYRLADSYVFHELRKCVQGGASTSNIAESIELCQAALLMYALDTLLAGDEGVQCAAMTERLPALISTMRKLRFVGCRHDPSEDWSLFLQREQIIRLVSWAYGADCLITMSFNTPPFFSLLEMTGDLPCDPLIWDSDPSALESLRPFQDTTSYCIKGLMSWLLDDNMQSNDILERVPLFHLHIMLCAIQPIIFNLHISLSLPSQSDRLLRALATWRHLWGNAIDKLPDDQRKWLGVAKHVPDIEYLSRRIIEVSISSHADSSQYLKRVPSHTAREVHEFIREFVSRT</sequence>
<dbReference type="HOGENOM" id="CLU_012538_3_0_1"/>
<dbReference type="KEGG" id="pfy:PFICI_03232"/>
<evidence type="ECO:0000313" key="2">
    <source>
        <dbReference type="Proteomes" id="UP000030651"/>
    </source>
</evidence>
<dbReference type="InParanoid" id="W3XIE1"/>
<reference evidence="2" key="1">
    <citation type="journal article" date="2015" name="BMC Genomics">
        <title>Genomic and transcriptomic analysis of the endophytic fungus Pestalotiopsis fici reveals its lifestyle and high potential for synthesis of natural products.</title>
        <authorList>
            <person name="Wang X."/>
            <person name="Zhang X."/>
            <person name="Liu L."/>
            <person name="Xiang M."/>
            <person name="Wang W."/>
            <person name="Sun X."/>
            <person name="Che Y."/>
            <person name="Guo L."/>
            <person name="Liu G."/>
            <person name="Guo L."/>
            <person name="Wang C."/>
            <person name="Yin W.B."/>
            <person name="Stadler M."/>
            <person name="Zhang X."/>
            <person name="Liu X."/>
        </authorList>
    </citation>
    <scope>NUCLEOTIDE SEQUENCE [LARGE SCALE GENOMIC DNA]</scope>
    <source>
        <strain evidence="2">W106-1 / CGMCC3.15140</strain>
    </source>
</reference>
<proteinExistence type="predicted"/>
<evidence type="ECO:0008006" key="3">
    <source>
        <dbReference type="Google" id="ProtNLM"/>
    </source>
</evidence>
<dbReference type="AlphaFoldDB" id="W3XIE1"/>
<dbReference type="Proteomes" id="UP000030651">
    <property type="component" value="Unassembled WGS sequence"/>
</dbReference>
<dbReference type="GeneID" id="19268245"/>